<evidence type="ECO:0000313" key="2">
    <source>
        <dbReference type="EMBL" id="QFG10361.1"/>
    </source>
</evidence>
<gene>
    <name evidence="2" type="primary">151</name>
    <name evidence="2" type="ORF">SEA_DYOEDAFOS_151</name>
</gene>
<sequence>MRSGYMACNVALTPQPPTPRPSRRIMFTVNESKRILQHVYPSLAAFADYQADNQHKHVGNASFYGVSSFGDAVDRAKAGIPENGIKALDASRSLTDAAMRQIDAQDLQGTYDVGGSYVDMGRYMTGEPECMVEYVIQAAPVQRPVVTLVSNIAASCGISTAEMAARGRLVVALVKAIESSGRSTELWADFTVAPSWTKPKHHWRASVKIKPASAPLDMGAVMYAYTDASMMRVLGLNAMHHMPENLHSNYGVGGTYGYPAKGENGVVESYGPDAVYLPSIRMGDNGEAIVTKILRDLGIAA</sequence>
<accession>A0A5J6THG5</accession>
<evidence type="ECO:0000313" key="3">
    <source>
        <dbReference type="Proteomes" id="UP000327317"/>
    </source>
</evidence>
<protein>
    <recommendedName>
        <fullName evidence="1">DUF7192 domain-containing protein</fullName>
    </recommendedName>
</protein>
<dbReference type="RefSeq" id="YP_010013485.1">
    <property type="nucleotide sequence ID" value="NC_053511.1"/>
</dbReference>
<name>A0A5J6THG5_9CAUD</name>
<keyword evidence="3" id="KW-1185">Reference proteome</keyword>
<feature type="domain" description="DUF7192" evidence="1">
    <location>
        <begin position="25"/>
        <end position="300"/>
    </location>
</feature>
<proteinExistence type="predicted"/>
<dbReference type="Pfam" id="PF23822">
    <property type="entry name" value="DUF7192"/>
    <property type="match status" value="1"/>
</dbReference>
<evidence type="ECO:0000259" key="1">
    <source>
        <dbReference type="Pfam" id="PF23822"/>
    </source>
</evidence>
<dbReference type="InterPro" id="IPR055616">
    <property type="entry name" value="DUF7192"/>
</dbReference>
<dbReference type="KEGG" id="vg:63210087"/>
<organism evidence="2 3">
    <name type="scientific">Mycobacterium phage DyoEdafos</name>
    <dbReference type="NCBI Taxonomy" id="2599860"/>
    <lineage>
        <taxon>Viruses</taxon>
        <taxon>Duplodnaviria</taxon>
        <taxon>Heunggongvirae</taxon>
        <taxon>Uroviricota</taxon>
        <taxon>Caudoviricetes</taxon>
        <taxon>Vilmaviridae</taxon>
        <taxon>Lclasvirinae</taxon>
        <taxon>Bromdenvirus</taxon>
        <taxon>Bromdenvirus dyoedafos</taxon>
    </lineage>
</organism>
<dbReference type="EMBL" id="MN234187">
    <property type="protein sequence ID" value="QFG10361.1"/>
    <property type="molecule type" value="Genomic_DNA"/>
</dbReference>
<dbReference type="GeneID" id="63210087"/>
<dbReference type="Proteomes" id="UP000327317">
    <property type="component" value="Segment"/>
</dbReference>
<reference evidence="2 3" key="1">
    <citation type="submission" date="2019-07" db="EMBL/GenBank/DDBJ databases">
        <authorList>
            <person name="Stoner T.H."/>
            <person name="Garlena R.A."/>
            <person name="Russell D.A."/>
            <person name="Pope W.H."/>
            <person name="Jacobs-Sera D."/>
            <person name="Hatfull G.F."/>
        </authorList>
    </citation>
    <scope>NUCLEOTIDE SEQUENCE [LARGE SCALE GENOMIC DNA]</scope>
</reference>